<evidence type="ECO:0000313" key="3">
    <source>
        <dbReference type="EMBL" id="MFD1531396.1"/>
    </source>
</evidence>
<comment type="caution">
    <text evidence="3">The sequence shown here is derived from an EMBL/GenBank/DDBJ whole genome shotgun (WGS) entry which is preliminary data.</text>
</comment>
<keyword evidence="4" id="KW-1185">Reference proteome</keyword>
<sequence>MTQLNLSEARARLTELLDRVADGEEITITRYGRPAAVLLRPDAVRTRRAEQTIGRARQIGALVAAAREQPLPPATVPAQRVDELIEAVRSGRDGS</sequence>
<dbReference type="Gene3D" id="3.40.1620.10">
    <property type="entry name" value="YefM-like domain"/>
    <property type="match status" value="1"/>
</dbReference>
<evidence type="ECO:0000313" key="4">
    <source>
        <dbReference type="Proteomes" id="UP001597145"/>
    </source>
</evidence>
<dbReference type="PANTHER" id="PTHR35377">
    <property type="entry name" value="ANTITOXIN VAPB49-RELATED-RELATED"/>
    <property type="match status" value="1"/>
</dbReference>
<dbReference type="InterPro" id="IPR006442">
    <property type="entry name" value="Antitoxin_Phd/YefM"/>
</dbReference>
<dbReference type="InterPro" id="IPR051416">
    <property type="entry name" value="phD-YefM_TA_antitoxins"/>
</dbReference>
<name>A0ABW4FLM2_9PSEU</name>
<accession>A0ABW4FLM2</accession>
<dbReference type="Proteomes" id="UP001597145">
    <property type="component" value="Unassembled WGS sequence"/>
</dbReference>
<dbReference type="PANTHER" id="PTHR35377:SF5">
    <property type="entry name" value="ANTITOXIN VAPB46"/>
    <property type="match status" value="1"/>
</dbReference>
<comment type="function">
    <text evidence="2">Antitoxin component of a type II toxin-antitoxin (TA) system.</text>
</comment>
<dbReference type="EMBL" id="JBHUCP010000011">
    <property type="protein sequence ID" value="MFD1531396.1"/>
    <property type="molecule type" value="Genomic_DNA"/>
</dbReference>
<dbReference type="NCBIfam" id="TIGR01552">
    <property type="entry name" value="phd_fam"/>
    <property type="match status" value="1"/>
</dbReference>
<comment type="similarity">
    <text evidence="1 2">Belongs to the phD/YefM antitoxin family.</text>
</comment>
<proteinExistence type="inferred from homology"/>
<dbReference type="RefSeq" id="WP_343983643.1">
    <property type="nucleotide sequence ID" value="NZ_BAAAJG010000016.1"/>
</dbReference>
<reference evidence="4" key="1">
    <citation type="journal article" date="2019" name="Int. J. Syst. Evol. Microbiol.">
        <title>The Global Catalogue of Microorganisms (GCM) 10K type strain sequencing project: providing services to taxonomists for standard genome sequencing and annotation.</title>
        <authorList>
            <consortium name="The Broad Institute Genomics Platform"/>
            <consortium name="The Broad Institute Genome Sequencing Center for Infectious Disease"/>
            <person name="Wu L."/>
            <person name="Ma J."/>
        </authorList>
    </citation>
    <scope>NUCLEOTIDE SEQUENCE [LARGE SCALE GENOMIC DNA]</scope>
    <source>
        <strain evidence="4">JCM 12165</strain>
    </source>
</reference>
<evidence type="ECO:0000256" key="1">
    <source>
        <dbReference type="ARBA" id="ARBA00009981"/>
    </source>
</evidence>
<evidence type="ECO:0000256" key="2">
    <source>
        <dbReference type="RuleBase" id="RU362080"/>
    </source>
</evidence>
<dbReference type="Pfam" id="PF02604">
    <property type="entry name" value="PhdYeFM_antitox"/>
    <property type="match status" value="1"/>
</dbReference>
<organism evidence="3 4">
    <name type="scientific">Pseudonocardia aurantiaca</name>
    <dbReference type="NCBI Taxonomy" id="75290"/>
    <lineage>
        <taxon>Bacteria</taxon>
        <taxon>Bacillati</taxon>
        <taxon>Actinomycetota</taxon>
        <taxon>Actinomycetes</taxon>
        <taxon>Pseudonocardiales</taxon>
        <taxon>Pseudonocardiaceae</taxon>
        <taxon>Pseudonocardia</taxon>
    </lineage>
</organism>
<dbReference type="SUPFAM" id="SSF143120">
    <property type="entry name" value="YefM-like"/>
    <property type="match status" value="1"/>
</dbReference>
<dbReference type="InterPro" id="IPR036165">
    <property type="entry name" value="YefM-like_sf"/>
</dbReference>
<protein>
    <recommendedName>
        <fullName evidence="2">Antitoxin</fullName>
    </recommendedName>
</protein>
<gene>
    <name evidence="3" type="ORF">ACFSCY_18310</name>
</gene>